<feature type="domain" description="PAC" evidence="2">
    <location>
        <begin position="304"/>
        <end position="354"/>
    </location>
</feature>
<name>A0ABQ1J3L9_9PROT</name>
<sequence length="814" mass="90578">MKDQQPQADAENGLMASLIKSVEIPEDQQPVIRAKQLETVGRLTPTIALANLVNASVVVMSFWNTPGNRLIGIWCSTFVIATAIMVIGHLRSKARKGQEDTDRYSVEGTQAGIERYARFASFLGLLWGILPLLIMPFTDPTSQLAVSVIIAGIMFGGVLLVGRIPEAAVSFLLPTTIGYIVGLQLGQDPRNGFLSVLAVFYAAVLWTSTRWSYRQFVEQHLSALAVQQQAQLIGLLLRDFEESTSDWLWQTNEFAEIIEIPMPTLGDTTKFDAMAPGQDLHALFKKSDAQRVLQKSLERRQGFRDLMLEVEGEEGGWWSLTGKPIFDSNNKFIGFRGVASDITQSKAIEDRIAYMAHYDPLTGLPNRACLHERLEKAALRPIENGRMRALLWLDLDNFKWVNDTMGHPAGDELLCQVAKRLNSAAQDADVVARLGGDEFAVLLEVEDQDALEDLVRSMSESLNAPYEIWGSIVHCGASIGVRPVEQHNMDIQTLLKHADLALYQAKESGKRTWCVFSSELADRAEARRSVEMDLHRAVENSELQLYFQPQVSTKTGEIVGCETLIRWNHPTRGLIGPGSFIQHAEDSGIITRLGNWALREALSQARRLPKHMHIAVNISPLQIHSASLVSTIINALATNGIDPGRLELEITESVLMTDTEFTLDRLNQLKQIGLKISLDDFGTGFSSLSYLRRFPFDRLKIDKSFVEDIDHDEDSRAITKATLTLAKALNMKCTAEGVETECQKQFLTDIGCDELQGYLISRPQPLEKLKHLINLAPEPESMPQNEATIVGEDYFTASKEGSDNPVRLEKKAAV</sequence>
<dbReference type="Gene3D" id="3.30.70.270">
    <property type="match status" value="1"/>
</dbReference>
<keyword evidence="1" id="KW-0812">Transmembrane</keyword>
<evidence type="ECO:0000313" key="6">
    <source>
        <dbReference type="Proteomes" id="UP000628854"/>
    </source>
</evidence>
<feature type="transmembrane region" description="Helical" evidence="1">
    <location>
        <begin position="69"/>
        <end position="88"/>
    </location>
</feature>
<dbReference type="NCBIfam" id="TIGR00254">
    <property type="entry name" value="GGDEF"/>
    <property type="match status" value="1"/>
</dbReference>
<feature type="transmembrane region" description="Helical" evidence="1">
    <location>
        <begin position="144"/>
        <end position="161"/>
    </location>
</feature>
<dbReference type="InterPro" id="IPR052155">
    <property type="entry name" value="Biofilm_reg_signaling"/>
</dbReference>
<feature type="transmembrane region" description="Helical" evidence="1">
    <location>
        <begin position="43"/>
        <end position="63"/>
    </location>
</feature>
<dbReference type="InterPro" id="IPR001633">
    <property type="entry name" value="EAL_dom"/>
</dbReference>
<dbReference type="PANTHER" id="PTHR44757">
    <property type="entry name" value="DIGUANYLATE CYCLASE DGCP"/>
    <property type="match status" value="1"/>
</dbReference>
<dbReference type="InterPro" id="IPR000700">
    <property type="entry name" value="PAS-assoc_C"/>
</dbReference>
<dbReference type="InterPro" id="IPR035919">
    <property type="entry name" value="EAL_sf"/>
</dbReference>
<dbReference type="PANTHER" id="PTHR44757:SF10">
    <property type="entry name" value="MEMBRANE PROTEIN"/>
    <property type="match status" value="1"/>
</dbReference>
<proteinExistence type="predicted"/>
<organism evidence="5 6">
    <name type="scientific">Henriciella pelagia</name>
    <dbReference type="NCBI Taxonomy" id="1977912"/>
    <lineage>
        <taxon>Bacteria</taxon>
        <taxon>Pseudomonadati</taxon>
        <taxon>Pseudomonadota</taxon>
        <taxon>Alphaproteobacteria</taxon>
        <taxon>Hyphomonadales</taxon>
        <taxon>Hyphomonadaceae</taxon>
        <taxon>Henriciella</taxon>
    </lineage>
</organism>
<accession>A0ABQ1J3L9</accession>
<dbReference type="CDD" id="cd01949">
    <property type="entry name" value="GGDEF"/>
    <property type="match status" value="1"/>
</dbReference>
<dbReference type="PROSITE" id="PS50883">
    <property type="entry name" value="EAL"/>
    <property type="match status" value="1"/>
</dbReference>
<dbReference type="RefSeq" id="WP_084393802.1">
    <property type="nucleotide sequence ID" value="NZ_BMKF01000001.1"/>
</dbReference>
<evidence type="ECO:0000313" key="5">
    <source>
        <dbReference type="EMBL" id="GGB59096.1"/>
    </source>
</evidence>
<dbReference type="Pfam" id="PF00563">
    <property type="entry name" value="EAL"/>
    <property type="match status" value="1"/>
</dbReference>
<dbReference type="CDD" id="cd01948">
    <property type="entry name" value="EAL"/>
    <property type="match status" value="1"/>
</dbReference>
<dbReference type="SMART" id="SM00267">
    <property type="entry name" value="GGDEF"/>
    <property type="match status" value="1"/>
</dbReference>
<dbReference type="InterPro" id="IPR000160">
    <property type="entry name" value="GGDEF_dom"/>
</dbReference>
<dbReference type="Proteomes" id="UP000628854">
    <property type="component" value="Unassembled WGS sequence"/>
</dbReference>
<feature type="domain" description="GGDEF" evidence="4">
    <location>
        <begin position="386"/>
        <end position="518"/>
    </location>
</feature>
<dbReference type="PROSITE" id="PS50887">
    <property type="entry name" value="GGDEF"/>
    <property type="match status" value="1"/>
</dbReference>
<evidence type="ECO:0000259" key="4">
    <source>
        <dbReference type="PROSITE" id="PS50887"/>
    </source>
</evidence>
<gene>
    <name evidence="5" type="ORF">GCM10011503_04420</name>
</gene>
<comment type="caution">
    <text evidence="5">The sequence shown here is derived from an EMBL/GenBank/DDBJ whole genome shotgun (WGS) entry which is preliminary data.</text>
</comment>
<feature type="domain" description="EAL" evidence="3">
    <location>
        <begin position="527"/>
        <end position="777"/>
    </location>
</feature>
<feature type="transmembrane region" description="Helical" evidence="1">
    <location>
        <begin position="119"/>
        <end position="138"/>
    </location>
</feature>
<dbReference type="Pfam" id="PF00990">
    <property type="entry name" value="GGDEF"/>
    <property type="match status" value="1"/>
</dbReference>
<dbReference type="SUPFAM" id="SSF141868">
    <property type="entry name" value="EAL domain-like"/>
    <property type="match status" value="1"/>
</dbReference>
<protein>
    <submittedName>
        <fullName evidence="5">GGDEF domain-containing protein</fullName>
    </submittedName>
</protein>
<dbReference type="SMART" id="SM00052">
    <property type="entry name" value="EAL"/>
    <property type="match status" value="1"/>
</dbReference>
<dbReference type="Gene3D" id="3.20.20.450">
    <property type="entry name" value="EAL domain"/>
    <property type="match status" value="1"/>
</dbReference>
<keyword evidence="6" id="KW-1185">Reference proteome</keyword>
<keyword evidence="1" id="KW-0472">Membrane</keyword>
<evidence type="ECO:0000256" key="1">
    <source>
        <dbReference type="SAM" id="Phobius"/>
    </source>
</evidence>
<dbReference type="PROSITE" id="PS50113">
    <property type="entry name" value="PAC"/>
    <property type="match status" value="1"/>
</dbReference>
<dbReference type="InterPro" id="IPR029787">
    <property type="entry name" value="Nucleotide_cyclase"/>
</dbReference>
<dbReference type="SUPFAM" id="SSF55073">
    <property type="entry name" value="Nucleotide cyclase"/>
    <property type="match status" value="1"/>
</dbReference>
<keyword evidence="1" id="KW-1133">Transmembrane helix</keyword>
<evidence type="ECO:0000259" key="2">
    <source>
        <dbReference type="PROSITE" id="PS50113"/>
    </source>
</evidence>
<reference evidence="6" key="1">
    <citation type="journal article" date="2019" name="Int. J. Syst. Evol. Microbiol.">
        <title>The Global Catalogue of Microorganisms (GCM) 10K type strain sequencing project: providing services to taxonomists for standard genome sequencing and annotation.</title>
        <authorList>
            <consortium name="The Broad Institute Genomics Platform"/>
            <consortium name="The Broad Institute Genome Sequencing Center for Infectious Disease"/>
            <person name="Wu L."/>
            <person name="Ma J."/>
        </authorList>
    </citation>
    <scope>NUCLEOTIDE SEQUENCE [LARGE SCALE GENOMIC DNA]</scope>
    <source>
        <strain evidence="6">CGMCC 1.15928</strain>
    </source>
</reference>
<evidence type="ECO:0000259" key="3">
    <source>
        <dbReference type="PROSITE" id="PS50883"/>
    </source>
</evidence>
<dbReference type="InterPro" id="IPR043128">
    <property type="entry name" value="Rev_trsase/Diguanyl_cyclase"/>
</dbReference>
<dbReference type="EMBL" id="BMKF01000001">
    <property type="protein sequence ID" value="GGB59096.1"/>
    <property type="molecule type" value="Genomic_DNA"/>
</dbReference>
<dbReference type="Gene3D" id="3.30.450.20">
    <property type="entry name" value="PAS domain"/>
    <property type="match status" value="1"/>
</dbReference>
<feature type="transmembrane region" description="Helical" evidence="1">
    <location>
        <begin position="168"/>
        <end position="186"/>
    </location>
</feature>